<evidence type="ECO:0000256" key="1">
    <source>
        <dbReference type="SAM" id="Phobius"/>
    </source>
</evidence>
<comment type="caution">
    <text evidence="4">The sequence shown here is derived from an EMBL/GenBank/DDBJ whole genome shotgun (WGS) entry which is preliminary data.</text>
</comment>
<dbReference type="EMBL" id="JAGGLB010000002">
    <property type="protein sequence ID" value="MBP1989165.1"/>
    <property type="molecule type" value="Genomic_DNA"/>
</dbReference>
<dbReference type="InterPro" id="IPR016097">
    <property type="entry name" value="DUF695"/>
</dbReference>
<gene>
    <name evidence="4" type="ORF">J2Z66_000760</name>
</gene>
<name>A0ABS4INR1_9BACL</name>
<feature type="domain" description="Regulator of ribonuclease activity B" evidence="3">
    <location>
        <begin position="148"/>
        <end position="246"/>
    </location>
</feature>
<dbReference type="SUPFAM" id="SSF89946">
    <property type="entry name" value="Hypothetical protein VC0424"/>
    <property type="match status" value="1"/>
</dbReference>
<keyword evidence="1" id="KW-0472">Membrane</keyword>
<dbReference type="InterPro" id="IPR009671">
    <property type="entry name" value="RraB_dom"/>
</dbReference>
<reference evidence="4 5" key="1">
    <citation type="submission" date="2021-03" db="EMBL/GenBank/DDBJ databases">
        <title>Genomic Encyclopedia of Type Strains, Phase IV (KMG-IV): sequencing the most valuable type-strain genomes for metagenomic binning, comparative biology and taxonomic classification.</title>
        <authorList>
            <person name="Goeker M."/>
        </authorList>
    </citation>
    <scope>NUCLEOTIDE SEQUENCE [LARGE SCALE GENOMIC DNA]</scope>
    <source>
        <strain evidence="4 5">DSM 26048</strain>
    </source>
</reference>
<feature type="transmembrane region" description="Helical" evidence="1">
    <location>
        <begin position="268"/>
        <end position="289"/>
    </location>
</feature>
<evidence type="ECO:0000259" key="3">
    <source>
        <dbReference type="Pfam" id="PF06877"/>
    </source>
</evidence>
<proteinExistence type="predicted"/>
<keyword evidence="5" id="KW-1185">Reference proteome</keyword>
<feature type="domain" description="DUF695" evidence="2">
    <location>
        <begin position="4"/>
        <end position="134"/>
    </location>
</feature>
<evidence type="ECO:0000313" key="4">
    <source>
        <dbReference type="EMBL" id="MBP1989165.1"/>
    </source>
</evidence>
<dbReference type="InterPro" id="IPR036701">
    <property type="entry name" value="RraB-like_sf"/>
</dbReference>
<dbReference type="Gene3D" id="3.30.70.970">
    <property type="entry name" value="RraB-like"/>
    <property type="match status" value="1"/>
</dbReference>
<dbReference type="Pfam" id="PF05117">
    <property type="entry name" value="DUF695"/>
    <property type="match status" value="1"/>
</dbReference>
<protein>
    <submittedName>
        <fullName evidence="4">Regulator of RNase E activity RraB</fullName>
    </submittedName>
</protein>
<evidence type="ECO:0000313" key="5">
    <source>
        <dbReference type="Proteomes" id="UP001519287"/>
    </source>
</evidence>
<dbReference type="RefSeq" id="WP_209969999.1">
    <property type="nucleotide sequence ID" value="NZ_JAGGLB010000002.1"/>
</dbReference>
<dbReference type="Proteomes" id="UP001519287">
    <property type="component" value="Unassembled WGS sequence"/>
</dbReference>
<keyword evidence="1" id="KW-0812">Transmembrane</keyword>
<accession>A0ABS4INR1</accession>
<sequence>MPEDWNLFERNSGTEPMMIFMNTDLKEKAPIQGLSRLVSVIFNMYSLWDSAGSSSKRAQDLFYTLEDKLMQRMQESEQAIYVGRISVQNKMELYFYAAESEEWESKAAQIMADFPSFRYYSSIRQDEDWSFYLQEMYPTALEEQWMRNAKISYALNRHGDKAEIVREVEHWLHFASKISMDEVKGKAGLLGYMIMQAELDASRPVNPYVLQLRKKHALDLATVNIVTKELFTLAAEAGGTYDGWGTRLKLKFPAKLRFTFNRLIKRPLYVRLTLGILTLLVIGAVVWRFI</sequence>
<dbReference type="Pfam" id="PF06877">
    <property type="entry name" value="RraB"/>
    <property type="match status" value="1"/>
</dbReference>
<organism evidence="4 5">
    <name type="scientific">Paenibacillus eucommiae</name>
    <dbReference type="NCBI Taxonomy" id="1355755"/>
    <lineage>
        <taxon>Bacteria</taxon>
        <taxon>Bacillati</taxon>
        <taxon>Bacillota</taxon>
        <taxon>Bacilli</taxon>
        <taxon>Bacillales</taxon>
        <taxon>Paenibacillaceae</taxon>
        <taxon>Paenibacillus</taxon>
    </lineage>
</organism>
<keyword evidence="1" id="KW-1133">Transmembrane helix</keyword>
<evidence type="ECO:0000259" key="2">
    <source>
        <dbReference type="Pfam" id="PF05117"/>
    </source>
</evidence>